<evidence type="ECO:0000313" key="2">
    <source>
        <dbReference type="EMBL" id="CAB4128801.1"/>
    </source>
</evidence>
<feature type="compositionally biased region" description="Basic and acidic residues" evidence="1">
    <location>
        <begin position="74"/>
        <end position="85"/>
    </location>
</feature>
<evidence type="ECO:0000256" key="1">
    <source>
        <dbReference type="SAM" id="MobiDB-lite"/>
    </source>
</evidence>
<feature type="region of interest" description="Disordered" evidence="1">
    <location>
        <begin position="66"/>
        <end position="85"/>
    </location>
</feature>
<reference evidence="2" key="1">
    <citation type="submission" date="2020-04" db="EMBL/GenBank/DDBJ databases">
        <authorList>
            <person name="Chiriac C."/>
            <person name="Salcher M."/>
            <person name="Ghai R."/>
            <person name="Kavagutti S V."/>
        </authorList>
    </citation>
    <scope>NUCLEOTIDE SEQUENCE</scope>
</reference>
<proteinExistence type="predicted"/>
<name>A0A6J5L384_9CAUD</name>
<dbReference type="EMBL" id="LR796233">
    <property type="protein sequence ID" value="CAB4128801.1"/>
    <property type="molecule type" value="Genomic_DNA"/>
</dbReference>
<accession>A0A6J5L384</accession>
<sequence>MSEQTTPAVEEQAAPAAQLQISDILASAQVIQLASTRGAFRADELSQVGGVYDRLVAFLQASGALTPAPAPAETSEKTAEESPAA</sequence>
<gene>
    <name evidence="2" type="ORF">UFOVP112_79</name>
</gene>
<organism evidence="2">
    <name type="scientific">uncultured Caudovirales phage</name>
    <dbReference type="NCBI Taxonomy" id="2100421"/>
    <lineage>
        <taxon>Viruses</taxon>
        <taxon>Duplodnaviria</taxon>
        <taxon>Heunggongvirae</taxon>
        <taxon>Uroviricota</taxon>
        <taxon>Caudoviricetes</taxon>
        <taxon>Peduoviridae</taxon>
        <taxon>Maltschvirus</taxon>
        <taxon>Maltschvirus maltsch</taxon>
    </lineage>
</organism>
<protein>
    <submittedName>
        <fullName evidence="2">Uncharacterized protein</fullName>
    </submittedName>
</protein>